<gene>
    <name evidence="2" type="ORF">G443_000418</name>
</gene>
<reference evidence="2 3" key="1">
    <citation type="submission" date="2013-07" db="EMBL/GenBank/DDBJ databases">
        <authorList>
            <consortium name="DOE Joint Genome Institute"/>
            <person name="Reeve W."/>
            <person name="Huntemann M."/>
            <person name="Han J."/>
            <person name="Chen A."/>
            <person name="Kyrpides N."/>
            <person name="Mavromatis K."/>
            <person name="Markowitz V."/>
            <person name="Palaniappan K."/>
            <person name="Ivanova N."/>
            <person name="Schaumberg A."/>
            <person name="Pati A."/>
            <person name="Liolios K."/>
            <person name="Nordberg H.P."/>
            <person name="Cantor M.N."/>
            <person name="Hua S.X."/>
            <person name="Woyke T."/>
        </authorList>
    </citation>
    <scope>NUCLEOTIDE SEQUENCE [LARGE SCALE GENOMIC DNA]</scope>
    <source>
        <strain evidence="2 3">DSM 43889</strain>
    </source>
</reference>
<protein>
    <recommendedName>
        <fullName evidence="1">DUF397 domain-containing protein</fullName>
    </recommendedName>
</protein>
<evidence type="ECO:0000313" key="2">
    <source>
        <dbReference type="EMBL" id="MCP2330148.1"/>
    </source>
</evidence>
<evidence type="ECO:0000259" key="1">
    <source>
        <dbReference type="Pfam" id="PF04149"/>
    </source>
</evidence>
<evidence type="ECO:0000313" key="3">
    <source>
        <dbReference type="Proteomes" id="UP000791080"/>
    </source>
</evidence>
<dbReference type="EMBL" id="AUBJ02000001">
    <property type="protein sequence ID" value="MCP2330148.1"/>
    <property type="molecule type" value="Genomic_DNA"/>
</dbReference>
<organism evidence="2 3">
    <name type="scientific">Actinoalloteichus caeruleus DSM 43889</name>
    <dbReference type="NCBI Taxonomy" id="1120930"/>
    <lineage>
        <taxon>Bacteria</taxon>
        <taxon>Bacillati</taxon>
        <taxon>Actinomycetota</taxon>
        <taxon>Actinomycetes</taxon>
        <taxon>Pseudonocardiales</taxon>
        <taxon>Pseudonocardiaceae</taxon>
        <taxon>Actinoalloteichus</taxon>
        <taxon>Actinoalloteichus cyanogriseus</taxon>
    </lineage>
</organism>
<sequence length="63" mass="6682">MTAQELLGWRKARASGPQGDCIEVGGAPGLAGIRDSKNRGGGVLVVDRQVFTAFIDAVKRDRL</sequence>
<reference evidence="2 3" key="2">
    <citation type="submission" date="2022-06" db="EMBL/GenBank/DDBJ databases">
        <title>Genomic Encyclopedia of Type Strains, Phase I: the one thousand microbial genomes (KMG-I) project.</title>
        <authorList>
            <person name="Kyrpides N."/>
        </authorList>
    </citation>
    <scope>NUCLEOTIDE SEQUENCE [LARGE SCALE GENOMIC DNA]</scope>
    <source>
        <strain evidence="2 3">DSM 43889</strain>
    </source>
</reference>
<dbReference type="Pfam" id="PF04149">
    <property type="entry name" value="DUF397"/>
    <property type="match status" value="1"/>
</dbReference>
<dbReference type="Proteomes" id="UP000791080">
    <property type="component" value="Unassembled WGS sequence"/>
</dbReference>
<name>A0ABT1JDA6_ACTCY</name>
<feature type="domain" description="DUF397" evidence="1">
    <location>
        <begin position="8"/>
        <end position="59"/>
    </location>
</feature>
<proteinExistence type="predicted"/>
<dbReference type="InterPro" id="IPR007278">
    <property type="entry name" value="DUF397"/>
</dbReference>
<comment type="caution">
    <text evidence="2">The sequence shown here is derived from an EMBL/GenBank/DDBJ whole genome shotgun (WGS) entry which is preliminary data.</text>
</comment>
<keyword evidence="3" id="KW-1185">Reference proteome</keyword>
<accession>A0ABT1JDA6</accession>
<dbReference type="RefSeq" id="WP_026420658.1">
    <property type="nucleotide sequence ID" value="NZ_AUBJ02000001.1"/>
</dbReference>